<comment type="caution">
    <text evidence="3">The sequence shown here is derived from an EMBL/GenBank/DDBJ whole genome shotgun (WGS) entry which is preliminary data.</text>
</comment>
<dbReference type="Pfam" id="PF16653">
    <property type="entry name" value="Sacchrp_dh_C"/>
    <property type="match status" value="1"/>
</dbReference>
<dbReference type="AlphaFoldDB" id="A0A0F9PAY1"/>
<feature type="domain" description="Saccharopine dehydrogenase NADP binding" evidence="1">
    <location>
        <begin position="5"/>
        <end position="125"/>
    </location>
</feature>
<protein>
    <recommendedName>
        <fullName evidence="4">Homospermidine synthase</fullName>
    </recommendedName>
</protein>
<accession>A0A0F9PAY1</accession>
<evidence type="ECO:0000313" key="3">
    <source>
        <dbReference type="EMBL" id="KKM90527.1"/>
    </source>
</evidence>
<name>A0A0F9PAY1_9ZZZZ</name>
<dbReference type="Gene3D" id="3.30.360.30">
    <property type="entry name" value="homospermidine synthase like"/>
    <property type="match status" value="1"/>
</dbReference>
<dbReference type="EMBL" id="LAZR01006660">
    <property type="protein sequence ID" value="KKM90527.1"/>
    <property type="molecule type" value="Genomic_DNA"/>
</dbReference>
<evidence type="ECO:0008006" key="4">
    <source>
        <dbReference type="Google" id="ProtNLM"/>
    </source>
</evidence>
<dbReference type="Gene3D" id="3.40.50.720">
    <property type="entry name" value="NAD(P)-binding Rossmann-like Domain"/>
    <property type="match status" value="1"/>
</dbReference>
<organism evidence="3">
    <name type="scientific">marine sediment metagenome</name>
    <dbReference type="NCBI Taxonomy" id="412755"/>
    <lineage>
        <taxon>unclassified sequences</taxon>
        <taxon>metagenomes</taxon>
        <taxon>ecological metagenomes</taxon>
    </lineage>
</organism>
<dbReference type="InterPro" id="IPR032095">
    <property type="entry name" value="Sacchrp_dh-like_C"/>
</dbReference>
<sequence>HIEIDPKNITVLEAHDKTEEFMEEYKDSGIKYVIQEITKKNLKKILKKYLKKGDFLIDLSTDIDAIDIIDWCQKRKVLYLNTSLEDWPGEYQSDKYDHHERTLYNSHYKLRNKAKGWKEDGPTAVVTHGANPGLVSHFTKKALVDVAKAMDLTFSVPQRKEEWARLAERTGTKVIHISERDTQVSHQPKLQDEFVNTWSVVGFWAEGVSPAEMGWGTHETWEPDNMNKHDYGPKNARYLLQPGAATLVRSWVPLGGDIVGYCIQHSESITISEYLTLELNGKVVYRPTVHYAYHPCDAAVVSMHELMMREWDLQPKLRIMENDIISGIDELGVLLMGHGKNAWWYGSQLSIEETRMLIPNQNATTLQVAASVLAATVWTIKNPNKGYCEPEDLPHDFILNIAGQYLGPMPSIQSDWKPIEGRSPLFDIDMDLNNIWSFRNFLLK</sequence>
<dbReference type="InterPro" id="IPR023181">
    <property type="entry name" value="Homospermid_syn-like_C"/>
</dbReference>
<reference evidence="3" key="1">
    <citation type="journal article" date="2015" name="Nature">
        <title>Complex archaea that bridge the gap between prokaryotes and eukaryotes.</title>
        <authorList>
            <person name="Spang A."/>
            <person name="Saw J.H."/>
            <person name="Jorgensen S.L."/>
            <person name="Zaremba-Niedzwiedzka K."/>
            <person name="Martijn J."/>
            <person name="Lind A.E."/>
            <person name="van Eijk R."/>
            <person name="Schleper C."/>
            <person name="Guy L."/>
            <person name="Ettema T.J."/>
        </authorList>
    </citation>
    <scope>NUCLEOTIDE SEQUENCE</scope>
</reference>
<evidence type="ECO:0000259" key="1">
    <source>
        <dbReference type="Pfam" id="PF03435"/>
    </source>
</evidence>
<feature type="domain" description="Saccharopine dehydrogenase-like C-terminal" evidence="2">
    <location>
        <begin position="129"/>
        <end position="407"/>
    </location>
</feature>
<proteinExistence type="predicted"/>
<feature type="non-terminal residue" evidence="3">
    <location>
        <position position="1"/>
    </location>
</feature>
<dbReference type="Pfam" id="PF03435">
    <property type="entry name" value="Sacchrp_dh_NADP"/>
    <property type="match status" value="1"/>
</dbReference>
<evidence type="ECO:0000259" key="2">
    <source>
        <dbReference type="Pfam" id="PF16653"/>
    </source>
</evidence>
<dbReference type="InterPro" id="IPR005097">
    <property type="entry name" value="Sacchrp_dh_NADP-bd"/>
</dbReference>
<gene>
    <name evidence="3" type="ORF">LCGC14_1237660</name>
</gene>